<gene>
    <name evidence="2" type="ORF">EJB05_21968</name>
</gene>
<reference evidence="2 3" key="1">
    <citation type="journal article" date="2019" name="Sci. Rep.">
        <title>A high-quality genome of Eragrostis curvula grass provides insights into Poaceae evolution and supports new strategies to enhance forage quality.</title>
        <authorList>
            <person name="Carballo J."/>
            <person name="Santos B.A.C.M."/>
            <person name="Zappacosta D."/>
            <person name="Garbus I."/>
            <person name="Selva J.P."/>
            <person name="Gallo C.A."/>
            <person name="Diaz A."/>
            <person name="Albertini E."/>
            <person name="Caccamo M."/>
            <person name="Echenique V."/>
        </authorList>
    </citation>
    <scope>NUCLEOTIDE SEQUENCE [LARGE SCALE GENOMIC DNA]</scope>
    <source>
        <strain evidence="3">cv. Victoria</strain>
        <tissue evidence="2">Leaf</tissue>
    </source>
</reference>
<evidence type="ECO:0000313" key="3">
    <source>
        <dbReference type="Proteomes" id="UP000324897"/>
    </source>
</evidence>
<comment type="caution">
    <text evidence="2">The sequence shown here is derived from an EMBL/GenBank/DDBJ whole genome shotgun (WGS) entry which is preliminary data.</text>
</comment>
<dbReference type="Proteomes" id="UP000324897">
    <property type="component" value="Chromosome 1"/>
</dbReference>
<protein>
    <submittedName>
        <fullName evidence="2">Uncharacterized protein</fullName>
    </submittedName>
</protein>
<dbReference type="EMBL" id="RWGY01000011">
    <property type="protein sequence ID" value="TVU30352.1"/>
    <property type="molecule type" value="Genomic_DNA"/>
</dbReference>
<keyword evidence="3" id="KW-1185">Reference proteome</keyword>
<feature type="compositionally biased region" description="Basic and acidic residues" evidence="1">
    <location>
        <begin position="8"/>
        <end position="17"/>
    </location>
</feature>
<dbReference type="AlphaFoldDB" id="A0A5J9V2B3"/>
<organism evidence="2 3">
    <name type="scientific">Eragrostis curvula</name>
    <name type="common">weeping love grass</name>
    <dbReference type="NCBI Taxonomy" id="38414"/>
    <lineage>
        <taxon>Eukaryota</taxon>
        <taxon>Viridiplantae</taxon>
        <taxon>Streptophyta</taxon>
        <taxon>Embryophyta</taxon>
        <taxon>Tracheophyta</taxon>
        <taxon>Spermatophyta</taxon>
        <taxon>Magnoliopsida</taxon>
        <taxon>Liliopsida</taxon>
        <taxon>Poales</taxon>
        <taxon>Poaceae</taxon>
        <taxon>PACMAD clade</taxon>
        <taxon>Chloridoideae</taxon>
        <taxon>Eragrostideae</taxon>
        <taxon>Eragrostidinae</taxon>
        <taxon>Eragrostis</taxon>
    </lineage>
</organism>
<dbReference type="Gramene" id="TVU30352">
    <property type="protein sequence ID" value="TVU30352"/>
    <property type="gene ID" value="EJB05_21968"/>
</dbReference>
<evidence type="ECO:0000313" key="2">
    <source>
        <dbReference type="EMBL" id="TVU30352.1"/>
    </source>
</evidence>
<feature type="region of interest" description="Disordered" evidence="1">
    <location>
        <begin position="1"/>
        <end position="30"/>
    </location>
</feature>
<sequence>MVQGRGTQRREGTERHEKKQGKKKDLPLQTSMVMLFDGSPKKNCTSRVNRIGDSFVFAANPLFTME</sequence>
<evidence type="ECO:0000256" key="1">
    <source>
        <dbReference type="SAM" id="MobiDB-lite"/>
    </source>
</evidence>
<proteinExistence type="predicted"/>
<accession>A0A5J9V2B3</accession>
<name>A0A5J9V2B3_9POAL</name>